<dbReference type="InterPro" id="IPR002347">
    <property type="entry name" value="SDR_fam"/>
</dbReference>
<dbReference type="RefSeq" id="WP_075005358.1">
    <property type="nucleotide sequence ID" value="NZ_FOAP01000002.1"/>
</dbReference>
<dbReference type="InterPro" id="IPR057326">
    <property type="entry name" value="KR_dom"/>
</dbReference>
<dbReference type="Pfam" id="PF00106">
    <property type="entry name" value="adh_short"/>
    <property type="match status" value="1"/>
</dbReference>
<evidence type="ECO:0000259" key="3">
    <source>
        <dbReference type="SMART" id="SM00822"/>
    </source>
</evidence>
<dbReference type="OrthoDB" id="5495326at2"/>
<dbReference type="AlphaFoldDB" id="A0A1H7JGW2"/>
<dbReference type="Proteomes" id="UP000182719">
    <property type="component" value="Unassembled WGS sequence"/>
</dbReference>
<dbReference type="GO" id="GO:0016491">
    <property type="term" value="F:oxidoreductase activity"/>
    <property type="evidence" value="ECO:0007669"/>
    <property type="project" value="UniProtKB-KW"/>
</dbReference>
<evidence type="ECO:0000313" key="4">
    <source>
        <dbReference type="EMBL" id="SEK73664.1"/>
    </source>
</evidence>
<feature type="domain" description="Ketoreductase" evidence="3">
    <location>
        <begin position="8"/>
        <end position="193"/>
    </location>
</feature>
<dbReference type="Gene3D" id="3.40.50.720">
    <property type="entry name" value="NAD(P)-binding Rossmann-like Domain"/>
    <property type="match status" value="1"/>
</dbReference>
<dbReference type="EMBL" id="FOAP01000002">
    <property type="protein sequence ID" value="SEK73664.1"/>
    <property type="molecule type" value="Genomic_DNA"/>
</dbReference>
<evidence type="ECO:0000256" key="2">
    <source>
        <dbReference type="ARBA" id="ARBA00023002"/>
    </source>
</evidence>
<dbReference type="PANTHER" id="PTHR44196:SF1">
    <property type="entry name" value="DEHYDROGENASE_REDUCTASE SDR FAMILY MEMBER 7B"/>
    <property type="match status" value="1"/>
</dbReference>
<dbReference type="SUPFAM" id="SSF51735">
    <property type="entry name" value="NAD(P)-binding Rossmann-fold domains"/>
    <property type="match status" value="1"/>
</dbReference>
<dbReference type="CDD" id="cd05233">
    <property type="entry name" value="SDR_c"/>
    <property type="match status" value="1"/>
</dbReference>
<reference evidence="5" key="1">
    <citation type="submission" date="2016-10" db="EMBL/GenBank/DDBJ databases">
        <authorList>
            <person name="Varghese N."/>
            <person name="Submissions S."/>
        </authorList>
    </citation>
    <scope>NUCLEOTIDE SEQUENCE [LARGE SCALE GENOMIC DNA]</scope>
    <source>
        <strain evidence="5">DSM 17044</strain>
    </source>
</reference>
<sequence>MRPPIDFGTILITGACSGLGRELARQLAHRARTLVLVCPHAERLGALSEELQAHNPTLGMVLLPADLSRPGEVDRVMAELSQHYITPGVLVNAAAAGTQASFTQQSWEDIEQTLQAHLVAPLRLAHRLLPAMIARKSGGILHVGSGLSQLFTPGLAAAGAAHRGLDGFFESLRLEVEGSGVVITYAAPGPLQALSEGTDATEAAAPFFRISVQRCARELLAEFGRGAPLVYPGTGHAWVMGLLPWLPRALRRALGRFAAGPRPGKEPQLEAPPEQLLLAPGWAGLSR</sequence>
<name>A0A1H7JGW2_STIAU</name>
<evidence type="ECO:0000313" key="5">
    <source>
        <dbReference type="Proteomes" id="UP000182719"/>
    </source>
</evidence>
<comment type="similarity">
    <text evidence="1">Belongs to the short-chain dehydrogenases/reductases (SDR) family.</text>
</comment>
<dbReference type="SMART" id="SM00822">
    <property type="entry name" value="PKS_KR"/>
    <property type="match status" value="1"/>
</dbReference>
<protein>
    <recommendedName>
        <fullName evidence="3">Ketoreductase domain-containing protein</fullName>
    </recommendedName>
</protein>
<dbReference type="InterPro" id="IPR036291">
    <property type="entry name" value="NAD(P)-bd_dom_sf"/>
</dbReference>
<keyword evidence="2" id="KW-0560">Oxidoreductase</keyword>
<dbReference type="GO" id="GO:0016020">
    <property type="term" value="C:membrane"/>
    <property type="evidence" value="ECO:0007669"/>
    <property type="project" value="TreeGrafter"/>
</dbReference>
<dbReference type="PANTHER" id="PTHR44196">
    <property type="entry name" value="DEHYDROGENASE/REDUCTASE SDR FAMILY MEMBER 7B"/>
    <property type="match status" value="1"/>
</dbReference>
<keyword evidence="5" id="KW-1185">Reference proteome</keyword>
<organism evidence="4 5">
    <name type="scientific">Stigmatella aurantiaca</name>
    <dbReference type="NCBI Taxonomy" id="41"/>
    <lineage>
        <taxon>Bacteria</taxon>
        <taxon>Pseudomonadati</taxon>
        <taxon>Myxococcota</taxon>
        <taxon>Myxococcia</taxon>
        <taxon>Myxococcales</taxon>
        <taxon>Cystobacterineae</taxon>
        <taxon>Archangiaceae</taxon>
        <taxon>Stigmatella</taxon>
    </lineage>
</organism>
<dbReference type="PRINTS" id="PR00081">
    <property type="entry name" value="GDHRDH"/>
</dbReference>
<gene>
    <name evidence="4" type="ORF">SAMN05444354_102204</name>
</gene>
<proteinExistence type="inferred from homology"/>
<evidence type="ECO:0000256" key="1">
    <source>
        <dbReference type="ARBA" id="ARBA00006484"/>
    </source>
</evidence>
<accession>A0A1H7JGW2</accession>